<evidence type="ECO:0000313" key="1">
    <source>
        <dbReference type="EMBL" id="OEE58310.1"/>
    </source>
</evidence>
<proteinExistence type="predicted"/>
<dbReference type="AlphaFoldDB" id="A0A1E5BYN1"/>
<sequence>MMQVSHNELVTLCTKAYDSLKRQCGEAETIANMVVDLEMAGLQGMSFFLAALESIEQDTDYPVPVFDADDHQIKVDLGGASLLCHFPALIDVALEQLIHGQRVQLHIRDCHNRWFGFGELLKLAGKGLSVRAQWRNDQAPNYVDYVHNAGFRYPNIYFDNPGQLRTQPLFSTKMHQEQLQKNDLLVDIQLYPFEIFRANSVPDISAEMQSVAEQRAWKHGIDIEENDWNTLKKYVARSLVENSERSLQGAGE</sequence>
<dbReference type="InterPro" id="IPR022201">
    <property type="entry name" value="DUF3726"/>
</dbReference>
<gene>
    <name evidence="1" type="ORF">A1OK_04300</name>
</gene>
<comment type="caution">
    <text evidence="1">The sequence shown here is derived from an EMBL/GenBank/DDBJ whole genome shotgun (WGS) entry which is preliminary data.</text>
</comment>
<dbReference type="Pfam" id="PF12525">
    <property type="entry name" value="DUF3726"/>
    <property type="match status" value="1"/>
</dbReference>
<evidence type="ECO:0008006" key="3">
    <source>
        <dbReference type="Google" id="ProtNLM"/>
    </source>
</evidence>
<keyword evidence="2" id="KW-1185">Reference proteome</keyword>
<dbReference type="RefSeq" id="WP_016962544.1">
    <property type="nucleotide sequence ID" value="NZ_AJWN02000096.1"/>
</dbReference>
<name>A0A1E5BYN1_9GAMM</name>
<reference evidence="1 2" key="1">
    <citation type="journal article" date="2012" name="Science">
        <title>Ecological populations of bacteria act as socially cohesive units of antibiotic production and resistance.</title>
        <authorList>
            <person name="Cordero O.X."/>
            <person name="Wildschutte H."/>
            <person name="Kirkup B."/>
            <person name="Proehl S."/>
            <person name="Ngo L."/>
            <person name="Hussain F."/>
            <person name="Le Roux F."/>
            <person name="Mincer T."/>
            <person name="Polz M.F."/>
        </authorList>
    </citation>
    <scope>NUCLEOTIDE SEQUENCE [LARGE SCALE GENOMIC DNA]</scope>
    <source>
        <strain evidence="1 2">FF-454</strain>
    </source>
</reference>
<protein>
    <recommendedName>
        <fullName evidence="3">DUF3726 domain-containing protein</fullName>
    </recommendedName>
</protein>
<organism evidence="1 2">
    <name type="scientific">Enterovibrio norvegicus FF-454</name>
    <dbReference type="NCBI Taxonomy" id="1185651"/>
    <lineage>
        <taxon>Bacteria</taxon>
        <taxon>Pseudomonadati</taxon>
        <taxon>Pseudomonadota</taxon>
        <taxon>Gammaproteobacteria</taxon>
        <taxon>Vibrionales</taxon>
        <taxon>Vibrionaceae</taxon>
        <taxon>Enterovibrio</taxon>
    </lineage>
</organism>
<dbReference type="Proteomes" id="UP000095039">
    <property type="component" value="Unassembled WGS sequence"/>
</dbReference>
<evidence type="ECO:0000313" key="2">
    <source>
        <dbReference type="Proteomes" id="UP000095039"/>
    </source>
</evidence>
<dbReference type="EMBL" id="AJWN02000096">
    <property type="protein sequence ID" value="OEE58310.1"/>
    <property type="molecule type" value="Genomic_DNA"/>
</dbReference>
<accession>A0A1E5BYN1</accession>